<name>A0A4U0S4F8_9ACTN</name>
<comment type="caution">
    <text evidence="2">The sequence shown here is derived from an EMBL/GenBank/DDBJ whole genome shotgun (WGS) entry which is preliminary data.</text>
</comment>
<accession>A0A4U0S4F8</accession>
<dbReference type="EMBL" id="SUMC01000068">
    <property type="protein sequence ID" value="TKA01941.1"/>
    <property type="molecule type" value="Genomic_DNA"/>
</dbReference>
<dbReference type="AlphaFoldDB" id="A0A4U0S4F8"/>
<dbReference type="RefSeq" id="WP_136729030.1">
    <property type="nucleotide sequence ID" value="NZ_SUMC01000068.1"/>
</dbReference>
<dbReference type="Proteomes" id="UP000305778">
    <property type="component" value="Unassembled WGS sequence"/>
</dbReference>
<gene>
    <name evidence="2" type="ORF">FCI23_39840</name>
</gene>
<protein>
    <submittedName>
        <fullName evidence="2">Uncharacterized protein</fullName>
    </submittedName>
</protein>
<organism evidence="2 3">
    <name type="scientific">Actinacidiphila oryziradicis</name>
    <dbReference type="NCBI Taxonomy" id="2571141"/>
    <lineage>
        <taxon>Bacteria</taxon>
        <taxon>Bacillati</taxon>
        <taxon>Actinomycetota</taxon>
        <taxon>Actinomycetes</taxon>
        <taxon>Kitasatosporales</taxon>
        <taxon>Streptomycetaceae</taxon>
        <taxon>Actinacidiphila</taxon>
    </lineage>
</organism>
<evidence type="ECO:0000256" key="1">
    <source>
        <dbReference type="SAM" id="MobiDB-lite"/>
    </source>
</evidence>
<proteinExistence type="predicted"/>
<sequence length="79" mass="8609">MDEHLSWMDAPLWAPYPAGMLAPVLTPAVVTAGTGGKRDHDRSTASRRQYRGIQETLEAPTAHRDHPPPTVPADEVGRP</sequence>
<reference evidence="2 3" key="1">
    <citation type="submission" date="2019-04" db="EMBL/GenBank/DDBJ databases">
        <title>Streptomyces oryziradicis sp. nov., a novel actinomycete isolated from rhizosphere soil of rice (Oryza sativa L.).</title>
        <authorList>
            <person name="Li C."/>
        </authorList>
    </citation>
    <scope>NUCLEOTIDE SEQUENCE [LARGE SCALE GENOMIC DNA]</scope>
    <source>
        <strain evidence="2 3">NEAU-C40</strain>
    </source>
</reference>
<feature type="region of interest" description="Disordered" evidence="1">
    <location>
        <begin position="31"/>
        <end position="79"/>
    </location>
</feature>
<evidence type="ECO:0000313" key="2">
    <source>
        <dbReference type="EMBL" id="TKA01941.1"/>
    </source>
</evidence>
<keyword evidence="3" id="KW-1185">Reference proteome</keyword>
<evidence type="ECO:0000313" key="3">
    <source>
        <dbReference type="Proteomes" id="UP000305778"/>
    </source>
</evidence>